<reference evidence="2 3" key="1">
    <citation type="submission" date="2017-06" db="EMBL/GenBank/DDBJ databases">
        <title>Genome Sequencing of the methanotroph Methylovulum psychrotolerants str. HV10-M2 isolated from a high-altitude environment.</title>
        <authorList>
            <person name="Mateos-Rivera A."/>
        </authorList>
    </citation>
    <scope>NUCLEOTIDE SEQUENCE [LARGE SCALE GENOMIC DNA]</scope>
    <source>
        <strain evidence="2 3">HV10_M2</strain>
    </source>
</reference>
<evidence type="ECO:0000313" key="2">
    <source>
        <dbReference type="EMBL" id="ASF47155.1"/>
    </source>
</evidence>
<evidence type="ECO:0000256" key="1">
    <source>
        <dbReference type="SAM" id="Coils"/>
    </source>
</evidence>
<dbReference type="KEGG" id="mpsy:CEK71_14360"/>
<dbReference type="EMBL" id="CP022129">
    <property type="protein sequence ID" value="ASF47155.1"/>
    <property type="molecule type" value="Genomic_DNA"/>
</dbReference>
<protein>
    <submittedName>
        <fullName evidence="2">Uncharacterized protein</fullName>
    </submittedName>
</protein>
<accession>A0A1Z4C0V0</accession>
<evidence type="ECO:0000313" key="3">
    <source>
        <dbReference type="Proteomes" id="UP000197019"/>
    </source>
</evidence>
<organism evidence="2 3">
    <name type="scientific">Methylovulum psychrotolerans</name>
    <dbReference type="NCBI Taxonomy" id="1704499"/>
    <lineage>
        <taxon>Bacteria</taxon>
        <taxon>Pseudomonadati</taxon>
        <taxon>Pseudomonadota</taxon>
        <taxon>Gammaproteobacteria</taxon>
        <taxon>Methylococcales</taxon>
        <taxon>Methylococcaceae</taxon>
        <taxon>Methylovulum</taxon>
    </lineage>
</organism>
<name>A0A1Z4C0V0_9GAMM</name>
<dbReference type="AlphaFoldDB" id="A0A1Z4C0V0"/>
<feature type="coiled-coil region" evidence="1">
    <location>
        <begin position="13"/>
        <end position="43"/>
    </location>
</feature>
<proteinExistence type="predicted"/>
<sequence length="278" mass="32906">MPFDSLSHKRPWRDNRMNILDELRQKAEEKKRALHEHKTQEAQHEKTYQKILLPKMQFLFDSFQELIEYLNFLEEPVLVPHYSPKYPHFGTLFQRNYKINTDGRMGMADYNRLMQINVRFLCEAEGSFSYTLNGKSLIDKEHAFLFDRGLRFQQKNRGMDGALFIVERKIPVHFRIMVDYKKAVLKVGIFNHENFQVFQKTFMPEQLDDCFLDTLLGYFMRRDNRFIHPDISAQDRAAILDYIAPFHNGGDGDGEAMLAEPTPKIADPIKNLFSKFQR</sequence>
<keyword evidence="1" id="KW-0175">Coiled coil</keyword>
<dbReference type="Proteomes" id="UP000197019">
    <property type="component" value="Chromosome"/>
</dbReference>
<gene>
    <name evidence="2" type="ORF">CEK71_14360</name>
</gene>
<keyword evidence="3" id="KW-1185">Reference proteome</keyword>